<evidence type="ECO:0000313" key="12">
    <source>
        <dbReference type="EMBL" id="KRK97171.1"/>
    </source>
</evidence>
<comment type="pathway">
    <text evidence="1">Lipid metabolism; fatty acid beta-oxidation.</text>
</comment>
<dbReference type="SUPFAM" id="SSF51735">
    <property type="entry name" value="NAD(P)-binding Rossmann-fold domains"/>
    <property type="match status" value="1"/>
</dbReference>
<dbReference type="InterPro" id="IPR022694">
    <property type="entry name" value="3-OHacyl-CoA_DH"/>
</dbReference>
<keyword evidence="5" id="KW-0520">NAD</keyword>
<dbReference type="GO" id="GO:0006635">
    <property type="term" value="P:fatty acid beta-oxidation"/>
    <property type="evidence" value="ECO:0007669"/>
    <property type="project" value="TreeGrafter"/>
</dbReference>
<dbReference type="GO" id="GO:0003857">
    <property type="term" value="F:(3S)-3-hydroxyacyl-CoA dehydrogenase (NAD+) activity"/>
    <property type="evidence" value="ECO:0007669"/>
    <property type="project" value="UniProtKB-EC"/>
</dbReference>
<dbReference type="Proteomes" id="UP000051160">
    <property type="component" value="Unassembled WGS sequence"/>
</dbReference>
<dbReference type="GO" id="GO:0070403">
    <property type="term" value="F:NAD+ binding"/>
    <property type="evidence" value="ECO:0007669"/>
    <property type="project" value="InterPro"/>
</dbReference>
<dbReference type="EMBL" id="AZEE01000030">
    <property type="protein sequence ID" value="KRK97171.1"/>
    <property type="molecule type" value="Genomic_DNA"/>
</dbReference>
<protein>
    <submittedName>
        <fullName evidence="12">3-hydroxybutyryl-CoA dehydrogenase</fullName>
    </submittedName>
</protein>
<dbReference type="Gene3D" id="3.40.50.720">
    <property type="entry name" value="NAD(P)-binding Rossmann-like Domain"/>
    <property type="match status" value="1"/>
</dbReference>
<dbReference type="SUPFAM" id="SSF48179">
    <property type="entry name" value="6-phosphogluconate dehydrogenase C-terminal domain-like"/>
    <property type="match status" value="1"/>
</dbReference>
<comment type="caution">
    <text evidence="12">The sequence shown here is derived from an EMBL/GenBank/DDBJ whole genome shotgun (WGS) entry which is preliminary data.</text>
</comment>
<dbReference type="Gene3D" id="1.10.1040.10">
    <property type="entry name" value="N-(1-d-carboxylethyl)-l-norvaline Dehydrogenase, domain 2"/>
    <property type="match status" value="1"/>
</dbReference>
<dbReference type="Pfam" id="PF00725">
    <property type="entry name" value="3HCDH"/>
    <property type="match status" value="1"/>
</dbReference>
<feature type="site" description="Important for catalytic activity" evidence="8">
    <location>
        <position position="140"/>
    </location>
</feature>
<evidence type="ECO:0000256" key="6">
    <source>
        <dbReference type="ARBA" id="ARBA00023098"/>
    </source>
</evidence>
<dbReference type="STRING" id="1423776.FD04_GL002033"/>
<dbReference type="InterPro" id="IPR036291">
    <property type="entry name" value="NAD(P)-bd_dom_sf"/>
</dbReference>
<proteinExistence type="predicted"/>
<keyword evidence="3" id="KW-0276">Fatty acid metabolism</keyword>
<dbReference type="RefSeq" id="WP_056948954.1">
    <property type="nucleotide sequence ID" value="NZ_AZEE01000030.1"/>
</dbReference>
<evidence type="ECO:0000313" key="13">
    <source>
        <dbReference type="Proteomes" id="UP000051160"/>
    </source>
</evidence>
<feature type="domain" description="3-hydroxyacyl-CoA dehydrogenase NAD binding" evidence="11">
    <location>
        <begin position="4"/>
        <end position="182"/>
    </location>
</feature>
<dbReference type="PIRSF" id="PIRSF000105">
    <property type="entry name" value="HCDH"/>
    <property type="match status" value="1"/>
</dbReference>
<keyword evidence="4" id="KW-0560">Oxidoreductase</keyword>
<sequence>MLEQVTVAGGGTLGSQIAFQSAFFGKQVIVYDISEDAIEKARQRLANLDQNYRRDMQATPAQLVETHQRIQLTTVPEQAFSHRDLIIEAVPEVPTIKINLYKQVATLRATNSILASNSSTFLPSQFADETGAPAQFANLHFANSIWQHNTAEIMGHAGTSVDTIHQLTEFAKSIQMVPIVLKKEQPGYVLNTMLTPFLENAAYLWGAGIVDAPTVDQTWMIGTGAPEGPFGIIDKVGLRTFYSIESQRKGNDPEYQPILEQLKAMIDRDALGVETGHGFYDYPDPAYERPDFLV</sequence>
<organism evidence="12 13">
    <name type="scientific">Secundilactobacillus odoratitofui DSM 19909 = JCM 15043</name>
    <dbReference type="NCBI Taxonomy" id="1423776"/>
    <lineage>
        <taxon>Bacteria</taxon>
        <taxon>Bacillati</taxon>
        <taxon>Bacillota</taxon>
        <taxon>Bacilli</taxon>
        <taxon>Lactobacillales</taxon>
        <taxon>Lactobacillaceae</taxon>
        <taxon>Secundilactobacillus</taxon>
    </lineage>
</organism>
<evidence type="ECO:0000259" key="11">
    <source>
        <dbReference type="Pfam" id="PF02737"/>
    </source>
</evidence>
<dbReference type="PANTHER" id="PTHR43561">
    <property type="match status" value="1"/>
</dbReference>
<feature type="coiled-coil region" evidence="9">
    <location>
        <begin position="31"/>
        <end position="58"/>
    </location>
</feature>
<name>A0A0R1LUB4_9LACO</name>
<evidence type="ECO:0000256" key="5">
    <source>
        <dbReference type="ARBA" id="ARBA00023027"/>
    </source>
</evidence>
<evidence type="ECO:0000259" key="10">
    <source>
        <dbReference type="Pfam" id="PF00725"/>
    </source>
</evidence>
<dbReference type="InterPro" id="IPR008927">
    <property type="entry name" value="6-PGluconate_DH-like_C_sf"/>
</dbReference>
<keyword evidence="13" id="KW-1185">Reference proteome</keyword>
<reference evidence="12 13" key="1">
    <citation type="journal article" date="2015" name="Genome Announc.">
        <title>Expanding the biotechnology potential of lactobacilli through comparative genomics of 213 strains and associated genera.</title>
        <authorList>
            <person name="Sun Z."/>
            <person name="Harris H.M."/>
            <person name="McCann A."/>
            <person name="Guo C."/>
            <person name="Argimon S."/>
            <person name="Zhang W."/>
            <person name="Yang X."/>
            <person name="Jeffery I.B."/>
            <person name="Cooney J.C."/>
            <person name="Kagawa T.F."/>
            <person name="Liu W."/>
            <person name="Song Y."/>
            <person name="Salvetti E."/>
            <person name="Wrobel A."/>
            <person name="Rasinkangas P."/>
            <person name="Parkhill J."/>
            <person name="Rea M.C."/>
            <person name="O'Sullivan O."/>
            <person name="Ritari J."/>
            <person name="Douillard F.P."/>
            <person name="Paul Ross R."/>
            <person name="Yang R."/>
            <person name="Briner A.E."/>
            <person name="Felis G.E."/>
            <person name="de Vos W.M."/>
            <person name="Barrangou R."/>
            <person name="Klaenhammer T.R."/>
            <person name="Caufield P.W."/>
            <person name="Cui Y."/>
            <person name="Zhang H."/>
            <person name="O'Toole P.W."/>
        </authorList>
    </citation>
    <scope>NUCLEOTIDE SEQUENCE [LARGE SCALE GENOMIC DNA]</scope>
    <source>
        <strain evidence="12 13">DSM 19909</strain>
    </source>
</reference>
<dbReference type="InterPro" id="IPR006176">
    <property type="entry name" value="3-OHacyl-CoA_DH_NAD-bd"/>
</dbReference>
<evidence type="ECO:0000256" key="3">
    <source>
        <dbReference type="ARBA" id="ARBA00022832"/>
    </source>
</evidence>
<evidence type="ECO:0000256" key="2">
    <source>
        <dbReference type="ARBA" id="ARBA00005086"/>
    </source>
</evidence>
<gene>
    <name evidence="12" type="ORF">FD04_GL002033</name>
</gene>
<dbReference type="Pfam" id="PF02737">
    <property type="entry name" value="3HCDH_N"/>
    <property type="match status" value="1"/>
</dbReference>
<dbReference type="InterPro" id="IPR006108">
    <property type="entry name" value="3HC_DH_C"/>
</dbReference>
<dbReference type="InterPro" id="IPR013328">
    <property type="entry name" value="6PGD_dom2"/>
</dbReference>
<evidence type="ECO:0000256" key="1">
    <source>
        <dbReference type="ARBA" id="ARBA00005005"/>
    </source>
</evidence>
<evidence type="ECO:0000256" key="7">
    <source>
        <dbReference type="ARBA" id="ARBA00049556"/>
    </source>
</evidence>
<dbReference type="AlphaFoldDB" id="A0A0R1LUB4"/>
<evidence type="ECO:0000256" key="4">
    <source>
        <dbReference type="ARBA" id="ARBA00023002"/>
    </source>
</evidence>
<accession>A0A0R1LUB4</accession>
<dbReference type="PANTHER" id="PTHR43561:SF3">
    <property type="entry name" value="HYDROXYACYL-COENZYME A DEHYDROGENASE, MITOCHONDRIAL"/>
    <property type="match status" value="1"/>
</dbReference>
<dbReference type="PATRIC" id="fig|1423776.4.peg.2059"/>
<comment type="catalytic activity">
    <reaction evidence="7">
        <text>a (3S)-3-hydroxyacyl-CoA + NAD(+) = a 3-oxoacyl-CoA + NADH + H(+)</text>
        <dbReference type="Rhea" id="RHEA:22432"/>
        <dbReference type="ChEBI" id="CHEBI:15378"/>
        <dbReference type="ChEBI" id="CHEBI:57318"/>
        <dbReference type="ChEBI" id="CHEBI:57540"/>
        <dbReference type="ChEBI" id="CHEBI:57945"/>
        <dbReference type="ChEBI" id="CHEBI:90726"/>
        <dbReference type="EC" id="1.1.1.35"/>
    </reaction>
</comment>
<evidence type="ECO:0000256" key="9">
    <source>
        <dbReference type="SAM" id="Coils"/>
    </source>
</evidence>
<dbReference type="OrthoDB" id="9771883at2"/>
<feature type="domain" description="3-hydroxyacyl-CoA dehydrogenase C-terminal" evidence="10">
    <location>
        <begin position="187"/>
        <end position="282"/>
    </location>
</feature>
<dbReference type="InterPro" id="IPR052242">
    <property type="entry name" value="Mito_3-hydroxyacyl-CoA_DH"/>
</dbReference>
<evidence type="ECO:0000256" key="8">
    <source>
        <dbReference type="PIRSR" id="PIRSR000105-1"/>
    </source>
</evidence>
<keyword evidence="9" id="KW-0175">Coiled coil</keyword>
<dbReference type="CDD" id="cd02440">
    <property type="entry name" value="AdoMet_MTases"/>
    <property type="match status" value="1"/>
</dbReference>
<keyword evidence="6" id="KW-0443">Lipid metabolism</keyword>
<dbReference type="NCBIfam" id="NF006143">
    <property type="entry name" value="PRK08293.1"/>
    <property type="match status" value="1"/>
</dbReference>
<comment type="pathway">
    <text evidence="2">Lipid metabolism; butanoate metabolism.</text>
</comment>